<dbReference type="AlphaFoldDB" id="A0A177BZ78"/>
<proteinExistence type="predicted"/>
<dbReference type="EMBL" id="KV441559">
    <property type="protein sequence ID" value="OAG00466.1"/>
    <property type="molecule type" value="Genomic_DNA"/>
</dbReference>
<organism evidence="1 2">
    <name type="scientific">Paraphaeosphaeria sporulosa</name>
    <dbReference type="NCBI Taxonomy" id="1460663"/>
    <lineage>
        <taxon>Eukaryota</taxon>
        <taxon>Fungi</taxon>
        <taxon>Dikarya</taxon>
        <taxon>Ascomycota</taxon>
        <taxon>Pezizomycotina</taxon>
        <taxon>Dothideomycetes</taxon>
        <taxon>Pleosporomycetidae</taxon>
        <taxon>Pleosporales</taxon>
        <taxon>Massarineae</taxon>
        <taxon>Didymosphaeriaceae</taxon>
        <taxon>Paraphaeosphaeria</taxon>
    </lineage>
</organism>
<evidence type="ECO:0000313" key="1">
    <source>
        <dbReference type="EMBL" id="OAG00466.1"/>
    </source>
</evidence>
<dbReference type="RefSeq" id="XP_018030831.1">
    <property type="nucleotide sequence ID" value="XM_018182219.1"/>
</dbReference>
<gene>
    <name evidence="1" type="ORF">CC84DRAFT_1209423</name>
</gene>
<accession>A0A177BZ78</accession>
<sequence length="213" mass="22943">MWHRMYAEVATLSSEGTRTVVAGQFGAHGHTEPRTGSQYASDPDNIGAISKHAGVTSKALQTTSKHERSNTDVIDHLISGFSADVVDLLKLFIGTTTTALETDELDENGQYVGCTMESALLDSAKRLLWALVHPKAAQRLSSTFRLGIQSTGEEPAARLLRASGTIVADPKCGLDAIELSLSMKSSLQQNLNGIESVPLQTIRFGFKDSEAWP</sequence>
<protein>
    <submittedName>
        <fullName evidence="1">Uncharacterized protein</fullName>
    </submittedName>
</protein>
<keyword evidence="2" id="KW-1185">Reference proteome</keyword>
<dbReference type="Proteomes" id="UP000077069">
    <property type="component" value="Unassembled WGS sequence"/>
</dbReference>
<evidence type="ECO:0000313" key="2">
    <source>
        <dbReference type="Proteomes" id="UP000077069"/>
    </source>
</evidence>
<name>A0A177BZ78_9PLEO</name>
<reference evidence="1 2" key="1">
    <citation type="submission" date="2016-05" db="EMBL/GenBank/DDBJ databases">
        <title>Comparative analysis of secretome profiles of manganese(II)-oxidizing ascomycete fungi.</title>
        <authorList>
            <consortium name="DOE Joint Genome Institute"/>
            <person name="Zeiner C.A."/>
            <person name="Purvine S.O."/>
            <person name="Zink E.M."/>
            <person name="Wu S."/>
            <person name="Pasa-Tolic L."/>
            <person name="Chaput D.L."/>
            <person name="Haridas S."/>
            <person name="Grigoriev I.V."/>
            <person name="Santelli C.M."/>
            <person name="Hansel C.M."/>
        </authorList>
    </citation>
    <scope>NUCLEOTIDE SEQUENCE [LARGE SCALE GENOMIC DNA]</scope>
    <source>
        <strain evidence="1 2">AP3s5-JAC2a</strain>
    </source>
</reference>
<dbReference type="InParanoid" id="A0A177BZ78"/>
<dbReference type="GeneID" id="28765705"/>